<protein>
    <submittedName>
        <fullName evidence="1">Uncharacterized protein</fullName>
    </submittedName>
</protein>
<accession>A0A1M7UU73</accession>
<sequence length="70" mass="7834">MAYQRGQKVFIKDYRLVGSSCIPVLRPAEIAGKYSDNQEVEQVIFLDERFRKGGRGACSVTVLASKIVLQ</sequence>
<evidence type="ECO:0000313" key="1">
    <source>
        <dbReference type="EMBL" id="SHN86500.1"/>
    </source>
</evidence>
<proteinExistence type="predicted"/>
<organism evidence="1 2">
    <name type="scientific">Desulfitobacterium chlororespirans DSM 11544</name>
    <dbReference type="NCBI Taxonomy" id="1121395"/>
    <lineage>
        <taxon>Bacteria</taxon>
        <taxon>Bacillati</taxon>
        <taxon>Bacillota</taxon>
        <taxon>Clostridia</taxon>
        <taxon>Eubacteriales</taxon>
        <taxon>Desulfitobacteriaceae</taxon>
        <taxon>Desulfitobacterium</taxon>
    </lineage>
</organism>
<name>A0A1M7UU73_9FIRM</name>
<dbReference type="Proteomes" id="UP000184010">
    <property type="component" value="Unassembled WGS sequence"/>
</dbReference>
<keyword evidence="2" id="KW-1185">Reference proteome</keyword>
<reference evidence="2" key="1">
    <citation type="submission" date="2016-12" db="EMBL/GenBank/DDBJ databases">
        <authorList>
            <person name="Varghese N."/>
            <person name="Submissions S."/>
        </authorList>
    </citation>
    <scope>NUCLEOTIDE SEQUENCE [LARGE SCALE GENOMIC DNA]</scope>
    <source>
        <strain evidence="2">DSM 11544</strain>
    </source>
</reference>
<evidence type="ECO:0000313" key="2">
    <source>
        <dbReference type="Proteomes" id="UP000184010"/>
    </source>
</evidence>
<gene>
    <name evidence="1" type="ORF">SAMN02745215_04649</name>
</gene>
<dbReference type="EMBL" id="FRDN01000017">
    <property type="protein sequence ID" value="SHN86500.1"/>
    <property type="molecule type" value="Genomic_DNA"/>
</dbReference>
<dbReference type="STRING" id="1121395.SAMN02745215_04649"/>
<dbReference type="AlphaFoldDB" id="A0A1M7UU73"/>
<dbReference type="RefSeq" id="WP_018213633.1">
    <property type="nucleotide sequence ID" value="NZ_FRDN01000017.1"/>
</dbReference>